<evidence type="ECO:0000259" key="5">
    <source>
        <dbReference type="PROSITE" id="PS51829"/>
    </source>
</evidence>
<organism evidence="6 7">
    <name type="scientific">Flavobacterium degerlachei</name>
    <dbReference type="NCBI Taxonomy" id="229203"/>
    <lineage>
        <taxon>Bacteria</taxon>
        <taxon>Pseudomonadati</taxon>
        <taxon>Bacteroidota</taxon>
        <taxon>Flavobacteriia</taxon>
        <taxon>Flavobacteriales</taxon>
        <taxon>Flavobacteriaceae</taxon>
        <taxon>Flavobacterium</taxon>
    </lineage>
</organism>
<dbReference type="SUPFAM" id="SSF55486">
    <property type="entry name" value="Metalloproteases ('zincins'), catalytic domain"/>
    <property type="match status" value="1"/>
</dbReference>
<evidence type="ECO:0000256" key="2">
    <source>
        <dbReference type="ARBA" id="ARBA00022729"/>
    </source>
</evidence>
<dbReference type="RefSeq" id="WP_091428447.1">
    <property type="nucleotide sequence ID" value="NZ_FNMV01000001.1"/>
</dbReference>
<sequence length="885" mass="94951">MKKNILYIVILIWFSSAQAQNQSPWKKIEQSSVSTFDNNSDKPSSIKQSLYRLDQNILVESLATINSITSKKGSVEISIPNSAGVMEKFRVWESSNFEPELQAKYPEIRAYAGIGITDAKASVNFSLSLEGLQSMVLRAGSGSEFIETYTEDPSLYVVLSSKYRDAGSLPFLCQTEDVALNKQLLNKTAKTTANNKVFKTLRLALACTGEYAVYHGGTQAKALAGMNATMTRVNGIFNKDLALKLVLIANNNLITYTNAATDPFSDATAGAGGEWSNELQADLTSKIGSANYDIGHLFGASGGGGNAGCIGCVCGTGKGSAYTSPSDNKPEGDTFDIDFVAHEMGHQLGANHTFSYELEGTGVNVEPGSGSTIMGYAGITTDYDIQSNSDDYFAYASIKQIQDNLSTKTCPVNTALTNIPPVINAGFDYLIPKGTAFVLKGTGSDSAGDVLSYTWEQNDAATSSSGANSLAVSTKTDGPLFRSLYPEASSIRYMPTYNNVLSNKLTSKWESVSTIARTLRFVLTARDNAAAGTAQTNSDEAIITVSGTAGPFAVTSQNVENTSWVQGTSQTITWSVNGSDVMGGSTNVNIKLSTDGGLTFPTTLQANTPNDGSQAITVPNIEAKNCRILIEPTANVFYAINSKPFSIGYSVQSSCASFTFAAPFPIPEQAAYTTRTIAFSATTATVSDVNFNVDFKHAYLADVEMEIVSPQGTTVKLFDKSCGNRNGSLIVNYDDLGDELACGVATVQTVAPFQPLAAFNGENPQGTWTFRIRDAFSGDLGTLNAASMTICTQTFTLATADFEINDFVMYPNPSKGVFYIQFSSQSTAEVKVMVHDLLGRKVFEKEYENNGNFNESIQLQNVQAGLYLMTVIDGERKEVKKIVIL</sequence>
<dbReference type="EMBL" id="FNMV01000001">
    <property type="protein sequence ID" value="SDW02519.1"/>
    <property type="molecule type" value="Genomic_DNA"/>
</dbReference>
<dbReference type="InterPro" id="IPR008979">
    <property type="entry name" value="Galactose-bd-like_sf"/>
</dbReference>
<dbReference type="AlphaFoldDB" id="A0A1H2Q7X3"/>
<dbReference type="OrthoDB" id="9792152at2"/>
<dbReference type="STRING" id="229203.SAMN05444338_101102"/>
<dbReference type="Gene3D" id="2.60.120.260">
    <property type="entry name" value="Galactose-binding domain-like"/>
    <property type="match status" value="1"/>
</dbReference>
<name>A0A1H2Q7X3_9FLAO</name>
<feature type="signal peptide" evidence="4">
    <location>
        <begin position="1"/>
        <end position="19"/>
    </location>
</feature>
<keyword evidence="1" id="KW-0645">Protease</keyword>
<dbReference type="GO" id="GO:0006508">
    <property type="term" value="P:proteolysis"/>
    <property type="evidence" value="ECO:0007669"/>
    <property type="project" value="UniProtKB-KW"/>
</dbReference>
<gene>
    <name evidence="6" type="ORF">SAMN05444338_101102</name>
</gene>
<reference evidence="7" key="1">
    <citation type="submission" date="2016-10" db="EMBL/GenBank/DDBJ databases">
        <authorList>
            <person name="Varghese N."/>
            <person name="Submissions S."/>
        </authorList>
    </citation>
    <scope>NUCLEOTIDE SEQUENCE [LARGE SCALE GENOMIC DNA]</scope>
    <source>
        <strain evidence="7">DSM 15718</strain>
    </source>
</reference>
<dbReference type="Gene3D" id="2.60.40.10">
    <property type="entry name" value="Immunoglobulins"/>
    <property type="match status" value="1"/>
</dbReference>
<evidence type="ECO:0000313" key="6">
    <source>
        <dbReference type="EMBL" id="SDW02519.1"/>
    </source>
</evidence>
<dbReference type="Pfam" id="PF18962">
    <property type="entry name" value="Por_Secre_tail"/>
    <property type="match status" value="1"/>
</dbReference>
<keyword evidence="7" id="KW-1185">Reference proteome</keyword>
<feature type="chain" id="PRO_5011707826" evidence="4">
    <location>
        <begin position="20"/>
        <end position="885"/>
    </location>
</feature>
<dbReference type="GO" id="GO:0004252">
    <property type="term" value="F:serine-type endopeptidase activity"/>
    <property type="evidence" value="ECO:0007669"/>
    <property type="project" value="InterPro"/>
</dbReference>
<dbReference type="Pfam" id="PF01483">
    <property type="entry name" value="P_proprotein"/>
    <property type="match status" value="1"/>
</dbReference>
<dbReference type="NCBIfam" id="TIGR04183">
    <property type="entry name" value="Por_Secre_tail"/>
    <property type="match status" value="1"/>
</dbReference>
<dbReference type="Proteomes" id="UP000198569">
    <property type="component" value="Unassembled WGS sequence"/>
</dbReference>
<accession>A0A1H2Q7X3</accession>
<dbReference type="SUPFAM" id="SSF49785">
    <property type="entry name" value="Galactose-binding domain-like"/>
    <property type="match status" value="1"/>
</dbReference>
<dbReference type="Gene3D" id="3.40.390.10">
    <property type="entry name" value="Collagenase (Catalytic Domain)"/>
    <property type="match status" value="1"/>
</dbReference>
<evidence type="ECO:0000256" key="3">
    <source>
        <dbReference type="ARBA" id="ARBA00022801"/>
    </source>
</evidence>
<dbReference type="Pfam" id="PF13583">
    <property type="entry name" value="Reprolysin_4"/>
    <property type="match status" value="1"/>
</dbReference>
<evidence type="ECO:0000256" key="1">
    <source>
        <dbReference type="ARBA" id="ARBA00022670"/>
    </source>
</evidence>
<dbReference type="InterPro" id="IPR024079">
    <property type="entry name" value="MetalloPept_cat_dom_sf"/>
</dbReference>
<protein>
    <submittedName>
        <fullName evidence="6">Por secretion system C-terminal sorting domain-containing protein</fullName>
    </submittedName>
</protein>
<dbReference type="InterPro" id="IPR013783">
    <property type="entry name" value="Ig-like_fold"/>
</dbReference>
<keyword evidence="2 4" id="KW-0732">Signal</keyword>
<proteinExistence type="predicted"/>
<dbReference type="GO" id="GO:0008237">
    <property type="term" value="F:metallopeptidase activity"/>
    <property type="evidence" value="ECO:0007669"/>
    <property type="project" value="InterPro"/>
</dbReference>
<feature type="domain" description="P/Homo B" evidence="5">
    <location>
        <begin position="649"/>
        <end position="797"/>
    </location>
</feature>
<dbReference type="PROSITE" id="PS51829">
    <property type="entry name" value="P_HOMO_B"/>
    <property type="match status" value="1"/>
</dbReference>
<dbReference type="InterPro" id="IPR002884">
    <property type="entry name" value="P_dom"/>
</dbReference>
<dbReference type="InterPro" id="IPR026444">
    <property type="entry name" value="Secre_tail"/>
</dbReference>
<evidence type="ECO:0000256" key="4">
    <source>
        <dbReference type="SAM" id="SignalP"/>
    </source>
</evidence>
<keyword evidence="3" id="KW-0378">Hydrolase</keyword>
<evidence type="ECO:0000313" key="7">
    <source>
        <dbReference type="Proteomes" id="UP000198569"/>
    </source>
</evidence>